<comment type="similarity">
    <text evidence="5">Belongs to the glycosyl hydrolase.</text>
</comment>
<dbReference type="Pfam" id="PF02065">
    <property type="entry name" value="Melibiase"/>
    <property type="match status" value="1"/>
</dbReference>
<keyword evidence="4 5" id="KW-0326">Glycosidase</keyword>
<sequence length="731" mass="80805">MITYSAAHRTFILSLNRSSYVLQIDDAGRLRHVHHGVQTTATAPWVEPTPPNLEYDLTDLEFPARGDVVYTEAALRISAVDAADATAPFLSPQLRYEDHEVLPEAAPALAPTHGVAPRETTPRPTLRIRLADSTVGVTVDLFYRITAEHDVLERWVQVHNIGPHPFRIDHLAFASLCLPPGPCELRSLHGTWSRETQLHTQRLGPGVLSWEERGLNTGWRHHPACQLHRPGAASETQGEVYFATLAYGGAWSMRCEHTLLGATHLHLGYATESFALTLAPGASHLTPAVVSGWSNEGWGGASRQLHGFTRDRILPALPGEPWRPVLYNGWEATYFDVAAESQIALARRAADLGVELFCIDDGWFGARRSDRAGLGDWQVSPDCFPDGLRVVADEVHRLGMNFGLWVEPEMVNRDSDLFRQHPDWVLHVPHRASREIRHQLILDLARPDVREHLAAQLHALVAEHSIDFLKWDMNRYVTEPGSVAGRAIWREHIAAVYALMDGLRAAHPHLTIEACSAGGGRVDLGVLSRTDQTWPSDNTDPIDRLAIQDGYSLFYPTRTMSSWVAPSPNHTTGRDTSRSLRLHLAMRGVLGLAENLNELSAAEADQLRTGIAFYKRIRPIVQGGDLHRLDAGLMEPASVWLTTHADQTTAVLSLILPYAPPGTVLPPLRLRALNPDLTYTLSEIDRPDFTTASGAALMTRGIPWVDTVHQPNSNGTLPTPHARTILLQAVS</sequence>
<dbReference type="PROSITE" id="PS00512">
    <property type="entry name" value="ALPHA_GALACTOSIDASE"/>
    <property type="match status" value="1"/>
</dbReference>
<dbReference type="Proteomes" id="UP000738431">
    <property type="component" value="Chromosome"/>
</dbReference>
<dbReference type="InterPro" id="IPR031705">
    <property type="entry name" value="Glyco_hydro_36_C"/>
</dbReference>
<evidence type="ECO:0000256" key="5">
    <source>
        <dbReference type="PIRNR" id="PIRNR005536"/>
    </source>
</evidence>
<reference evidence="8 9" key="2">
    <citation type="submission" date="2023-12" db="EMBL/GenBank/DDBJ databases">
        <title>Description of an unclassified Opitutus bacterium of Verrucomicrobiota.</title>
        <authorList>
            <person name="Zhang D.-F."/>
        </authorList>
    </citation>
    <scope>NUCLEOTIDE SEQUENCE [LARGE SCALE GENOMIC DNA]</scope>
    <source>
        <strain evidence="8 9">WL0086</strain>
    </source>
</reference>
<evidence type="ECO:0000256" key="1">
    <source>
        <dbReference type="ARBA" id="ARBA00001255"/>
    </source>
</evidence>
<evidence type="ECO:0000313" key="9">
    <source>
        <dbReference type="Proteomes" id="UP000738431"/>
    </source>
</evidence>
<dbReference type="InterPro" id="IPR013780">
    <property type="entry name" value="Glyco_hydro_b"/>
</dbReference>
<name>A0ABZ1C2K3_9BACT</name>
<comment type="catalytic activity">
    <reaction evidence="1 5">
        <text>Hydrolysis of terminal, non-reducing alpha-D-galactose residues in alpha-D-galactosides, including galactose oligosaccharides, galactomannans and galactolipids.</text>
        <dbReference type="EC" id="3.2.1.22"/>
    </reaction>
</comment>
<dbReference type="InterPro" id="IPR013785">
    <property type="entry name" value="Aldolase_TIM"/>
</dbReference>
<reference evidence="8 9" key="1">
    <citation type="submission" date="2021-08" db="EMBL/GenBank/DDBJ databases">
        <authorList>
            <person name="Zhang D."/>
            <person name="Zhang A."/>
            <person name="Wang L."/>
        </authorList>
    </citation>
    <scope>NUCLEOTIDE SEQUENCE [LARGE SCALE GENOMIC DNA]</scope>
    <source>
        <strain evidence="8 9">WL0086</strain>
    </source>
</reference>
<dbReference type="Pfam" id="PF16875">
    <property type="entry name" value="Glyco_hydro_36N"/>
    <property type="match status" value="1"/>
</dbReference>
<dbReference type="GO" id="GO:0004557">
    <property type="term" value="F:alpha-galactosidase activity"/>
    <property type="evidence" value="ECO:0007669"/>
    <property type="project" value="UniProtKB-EC"/>
</dbReference>
<dbReference type="InterPro" id="IPR002252">
    <property type="entry name" value="Glyco_hydro_36"/>
</dbReference>
<dbReference type="CDD" id="cd14791">
    <property type="entry name" value="GH36"/>
    <property type="match status" value="1"/>
</dbReference>
<feature type="domain" description="Glycosyl hydrolase family 36 C-terminal" evidence="6">
    <location>
        <begin position="638"/>
        <end position="703"/>
    </location>
</feature>
<evidence type="ECO:0000256" key="4">
    <source>
        <dbReference type="ARBA" id="ARBA00023295"/>
    </source>
</evidence>
<dbReference type="PANTHER" id="PTHR43053:SF3">
    <property type="entry name" value="ALPHA-GALACTOSIDASE C-RELATED"/>
    <property type="match status" value="1"/>
</dbReference>
<dbReference type="Gene3D" id="2.60.40.1180">
    <property type="entry name" value="Golgi alpha-mannosidase II"/>
    <property type="match status" value="1"/>
</dbReference>
<dbReference type="InterPro" id="IPR017853">
    <property type="entry name" value="GH"/>
</dbReference>
<dbReference type="Pfam" id="PF16874">
    <property type="entry name" value="Glyco_hydro_36C"/>
    <property type="match status" value="1"/>
</dbReference>
<organism evidence="8 9">
    <name type="scientific">Actomonas aquatica</name>
    <dbReference type="NCBI Taxonomy" id="2866162"/>
    <lineage>
        <taxon>Bacteria</taxon>
        <taxon>Pseudomonadati</taxon>
        <taxon>Verrucomicrobiota</taxon>
        <taxon>Opitutia</taxon>
        <taxon>Opitutales</taxon>
        <taxon>Opitutaceae</taxon>
        <taxon>Actomonas</taxon>
    </lineage>
</organism>
<dbReference type="Gene3D" id="3.20.20.70">
    <property type="entry name" value="Aldolase class I"/>
    <property type="match status" value="1"/>
</dbReference>
<keyword evidence="9" id="KW-1185">Reference proteome</keyword>
<gene>
    <name evidence="8" type="ORF">K1X11_013185</name>
</gene>
<evidence type="ECO:0000256" key="3">
    <source>
        <dbReference type="ARBA" id="ARBA00022801"/>
    </source>
</evidence>
<dbReference type="InterPro" id="IPR038417">
    <property type="entry name" value="Alpga-gal_N_sf"/>
</dbReference>
<evidence type="ECO:0000259" key="6">
    <source>
        <dbReference type="Pfam" id="PF16874"/>
    </source>
</evidence>
<evidence type="ECO:0000259" key="7">
    <source>
        <dbReference type="Pfam" id="PF16875"/>
    </source>
</evidence>
<evidence type="ECO:0000313" key="8">
    <source>
        <dbReference type="EMBL" id="WRQ85759.1"/>
    </source>
</evidence>
<dbReference type="PIRSF" id="PIRSF005536">
    <property type="entry name" value="Agal"/>
    <property type="match status" value="1"/>
</dbReference>
<evidence type="ECO:0000256" key="2">
    <source>
        <dbReference type="ARBA" id="ARBA00012755"/>
    </source>
</evidence>
<keyword evidence="3 5" id="KW-0378">Hydrolase</keyword>
<dbReference type="EC" id="3.2.1.22" evidence="2 5"/>
<dbReference type="Gene3D" id="2.70.98.60">
    <property type="entry name" value="alpha-galactosidase from lactobacil brevis"/>
    <property type="match status" value="1"/>
</dbReference>
<dbReference type="PANTHER" id="PTHR43053">
    <property type="entry name" value="GLYCOSIDASE FAMILY 31"/>
    <property type="match status" value="1"/>
</dbReference>
<dbReference type="InterPro" id="IPR050985">
    <property type="entry name" value="Alpha-glycosidase_related"/>
</dbReference>
<dbReference type="SUPFAM" id="SSF51445">
    <property type="entry name" value="(Trans)glycosidases"/>
    <property type="match status" value="1"/>
</dbReference>
<dbReference type="InterPro" id="IPR031704">
    <property type="entry name" value="Glyco_hydro_36_N"/>
</dbReference>
<dbReference type="EMBL" id="CP139781">
    <property type="protein sequence ID" value="WRQ85759.1"/>
    <property type="molecule type" value="Genomic_DNA"/>
</dbReference>
<protein>
    <recommendedName>
        <fullName evidence="2 5">Alpha-galactosidase</fullName>
        <ecNumber evidence="2 5">3.2.1.22</ecNumber>
    </recommendedName>
</protein>
<proteinExistence type="inferred from homology"/>
<feature type="domain" description="Glycosyl hydrolase family 36 N-terminal" evidence="7">
    <location>
        <begin position="29"/>
        <end position="279"/>
    </location>
</feature>
<accession>A0ABZ1C2K3</accession>
<dbReference type="InterPro" id="IPR000111">
    <property type="entry name" value="Glyco_hydro_27/36_CS"/>
</dbReference>
<dbReference type="PRINTS" id="PR00743">
    <property type="entry name" value="GLHYDRLASE36"/>
</dbReference>
<dbReference type="RefSeq" id="WP_221032578.1">
    <property type="nucleotide sequence ID" value="NZ_CP139781.1"/>
</dbReference>